<dbReference type="EMBL" id="JAACJL010000002">
    <property type="protein sequence ID" value="KAF4622397.1"/>
    <property type="molecule type" value="Genomic_DNA"/>
</dbReference>
<dbReference type="GO" id="GO:0004674">
    <property type="term" value="F:protein serine/threonine kinase activity"/>
    <property type="evidence" value="ECO:0007669"/>
    <property type="project" value="TreeGrafter"/>
</dbReference>
<dbReference type="Gene3D" id="1.10.510.10">
    <property type="entry name" value="Transferase(Phosphotransferase) domain 1"/>
    <property type="match status" value="1"/>
</dbReference>
<dbReference type="SMART" id="SM00220">
    <property type="entry name" value="S_TKc"/>
    <property type="match status" value="1"/>
</dbReference>
<dbReference type="AlphaFoldDB" id="A0A8H4R361"/>
<dbReference type="SUPFAM" id="SSF56112">
    <property type="entry name" value="Protein kinase-like (PK-like)"/>
    <property type="match status" value="1"/>
</dbReference>
<dbReference type="GO" id="GO:0005524">
    <property type="term" value="F:ATP binding"/>
    <property type="evidence" value="ECO:0007669"/>
    <property type="project" value="InterPro"/>
</dbReference>
<dbReference type="GO" id="GO:0005634">
    <property type="term" value="C:nucleus"/>
    <property type="evidence" value="ECO:0007669"/>
    <property type="project" value="TreeGrafter"/>
</dbReference>
<dbReference type="Pfam" id="PF00069">
    <property type="entry name" value="Pkinase"/>
    <property type="match status" value="1"/>
</dbReference>
<dbReference type="Proteomes" id="UP000521872">
    <property type="component" value="Unassembled WGS sequence"/>
</dbReference>
<accession>A0A8H4R361</accession>
<dbReference type="PANTHER" id="PTHR44167">
    <property type="entry name" value="OVARIAN-SPECIFIC SERINE/THREONINE-PROTEIN KINASE LOK-RELATED"/>
    <property type="match status" value="1"/>
</dbReference>
<dbReference type="GO" id="GO:0044773">
    <property type="term" value="P:mitotic DNA damage checkpoint signaling"/>
    <property type="evidence" value="ECO:0007669"/>
    <property type="project" value="TreeGrafter"/>
</dbReference>
<evidence type="ECO:0000259" key="1">
    <source>
        <dbReference type="PROSITE" id="PS50011"/>
    </source>
</evidence>
<evidence type="ECO:0000313" key="2">
    <source>
        <dbReference type="EMBL" id="KAF4622397.1"/>
    </source>
</evidence>
<organism evidence="2 3">
    <name type="scientific">Agrocybe pediades</name>
    <dbReference type="NCBI Taxonomy" id="84607"/>
    <lineage>
        <taxon>Eukaryota</taxon>
        <taxon>Fungi</taxon>
        <taxon>Dikarya</taxon>
        <taxon>Basidiomycota</taxon>
        <taxon>Agaricomycotina</taxon>
        <taxon>Agaricomycetes</taxon>
        <taxon>Agaricomycetidae</taxon>
        <taxon>Agaricales</taxon>
        <taxon>Agaricineae</taxon>
        <taxon>Strophariaceae</taxon>
        <taxon>Agrocybe</taxon>
    </lineage>
</organism>
<name>A0A8H4R361_9AGAR</name>
<comment type="caution">
    <text evidence="2">The sequence shown here is derived from an EMBL/GenBank/DDBJ whole genome shotgun (WGS) entry which is preliminary data.</text>
</comment>
<sequence length="376" mass="43395">MATAANDSIHPSEGLLGAETWWRDQYDWLLQQGYKLRPRYAPDWKPSWAGTGESNFDFEDGCPLPFVQVNDATQISTGERVALKMWFRIHNPLEEEILSYLSTEENRKDKRNNCVCLIDVLSPPDVGSYEGVKIFVMPQLRPFTSPPFDTVGEVIACIKQLLEGLQFLHEHHIAHRDLCGNNFLMEWKHLCPGGYHPARDTRKPDLSAPAKFYTRTQRPPRYFIIDFGLSRQYPPGETSPLEDIILGGDKSVPEFQDSGDPQNPFHTDIYYAGNIIRRDFFGTDPFTNRTMGYRGLDFLHPLVKKMIQDDPKKRPTIDEAVKEFNELVNGLSSWKLRSRTPSRRANIFKDFAHFLGHWKRRAGYIITRRDPIPNPQ</sequence>
<reference evidence="2 3" key="1">
    <citation type="submission" date="2019-12" db="EMBL/GenBank/DDBJ databases">
        <authorList>
            <person name="Floudas D."/>
            <person name="Bentzer J."/>
            <person name="Ahren D."/>
            <person name="Johansson T."/>
            <person name="Persson P."/>
            <person name="Tunlid A."/>
        </authorList>
    </citation>
    <scope>NUCLEOTIDE SEQUENCE [LARGE SCALE GENOMIC DNA]</scope>
    <source>
        <strain evidence="2 3">CBS 102.39</strain>
    </source>
</reference>
<dbReference type="PROSITE" id="PS50011">
    <property type="entry name" value="PROTEIN_KINASE_DOM"/>
    <property type="match status" value="1"/>
</dbReference>
<feature type="domain" description="Protein kinase" evidence="1">
    <location>
        <begin position="52"/>
        <end position="328"/>
    </location>
</feature>
<keyword evidence="3" id="KW-1185">Reference proteome</keyword>
<evidence type="ECO:0000313" key="3">
    <source>
        <dbReference type="Proteomes" id="UP000521872"/>
    </source>
</evidence>
<dbReference type="PANTHER" id="PTHR44167:SF30">
    <property type="entry name" value="PHOSPHORYLASE KINASE"/>
    <property type="match status" value="1"/>
</dbReference>
<proteinExistence type="predicted"/>
<gene>
    <name evidence="2" type="ORF">D9613_009144</name>
</gene>
<dbReference type="InterPro" id="IPR011009">
    <property type="entry name" value="Kinase-like_dom_sf"/>
</dbReference>
<dbReference type="InterPro" id="IPR000719">
    <property type="entry name" value="Prot_kinase_dom"/>
</dbReference>
<protein>
    <recommendedName>
        <fullName evidence="1">Protein kinase domain-containing protein</fullName>
    </recommendedName>
</protein>